<gene>
    <name evidence="1" type="ORF">FRZ44_47620</name>
</gene>
<name>A0A5J6MPF3_9PROT</name>
<keyword evidence="2" id="KW-1185">Reference proteome</keyword>
<dbReference type="EMBL" id="CP042906">
    <property type="protein sequence ID" value="QEX19448.1"/>
    <property type="molecule type" value="Genomic_DNA"/>
</dbReference>
<dbReference type="RefSeq" id="WP_151179509.1">
    <property type="nucleotide sequence ID" value="NZ_CP042906.1"/>
</dbReference>
<organism evidence="1 2">
    <name type="scientific">Hypericibacter terrae</name>
    <dbReference type="NCBI Taxonomy" id="2602015"/>
    <lineage>
        <taxon>Bacteria</taxon>
        <taxon>Pseudomonadati</taxon>
        <taxon>Pseudomonadota</taxon>
        <taxon>Alphaproteobacteria</taxon>
        <taxon>Rhodospirillales</taxon>
        <taxon>Dongiaceae</taxon>
        <taxon>Hypericibacter</taxon>
    </lineage>
</organism>
<protein>
    <submittedName>
        <fullName evidence="1">Uncharacterized protein</fullName>
    </submittedName>
</protein>
<dbReference type="KEGG" id="htq:FRZ44_47620"/>
<reference evidence="1 2" key="1">
    <citation type="submission" date="2019-08" db="EMBL/GenBank/DDBJ databases">
        <title>Hyperibacter terrae gen. nov., sp. nov. and Hyperibacter viscosus sp. nov., two new members in the family Rhodospirillaceae isolated from the rhizosphere of Hypericum perforatum.</title>
        <authorList>
            <person name="Noviana Z."/>
        </authorList>
    </citation>
    <scope>NUCLEOTIDE SEQUENCE [LARGE SCALE GENOMIC DNA]</scope>
    <source>
        <strain evidence="1 2">R5913</strain>
    </source>
</reference>
<sequence>MTNLLTLTQRSLFKLGGGIADLFLPHAVDEGVVRPGDNRGFAASGAAIRWTNQECFRRGTARRPVNDNGSRNSEVGLLLVNDEIGVSALSFDRFACAPDGRKRPLALRPKQASFPALDEVVSDDIAALTQEGA</sequence>
<evidence type="ECO:0000313" key="2">
    <source>
        <dbReference type="Proteomes" id="UP000326202"/>
    </source>
</evidence>
<dbReference type="Proteomes" id="UP000326202">
    <property type="component" value="Chromosome"/>
</dbReference>
<dbReference type="AlphaFoldDB" id="A0A5J6MPF3"/>
<accession>A0A5J6MPF3</accession>
<proteinExistence type="predicted"/>
<evidence type="ECO:0000313" key="1">
    <source>
        <dbReference type="EMBL" id="QEX19448.1"/>
    </source>
</evidence>